<keyword evidence="3" id="KW-1185">Reference proteome</keyword>
<dbReference type="GO" id="GO:0006417">
    <property type="term" value="P:regulation of translation"/>
    <property type="evidence" value="ECO:0007669"/>
    <property type="project" value="TreeGrafter"/>
</dbReference>
<comment type="caution">
    <text evidence="2">The sequence shown here is derived from an EMBL/GenBank/DDBJ whole genome shotgun (WGS) entry which is preliminary data.</text>
</comment>
<gene>
    <name evidence="2" type="ORF">J7S20_10505</name>
</gene>
<reference evidence="2" key="1">
    <citation type="submission" date="2021-04" db="EMBL/GenBank/DDBJ databases">
        <title>Ouciella asimina sp. nov., isolated from the surface seawater in the hydrothermal field of Okinawa Trough.</title>
        <authorList>
            <person name="Shuang W."/>
        </authorList>
    </citation>
    <scope>NUCLEOTIDE SEQUENCE</scope>
    <source>
        <strain evidence="2">LXI357</strain>
    </source>
</reference>
<sequence>MAEGALPRDEWEALAAERALGVIAGEDLARAMRLELSDPDFAAEVEAWHRRFGALFAEVEPVSPPEGVWQAIATRIQAASGGSVSALRAVRRWRAGAVAATVVAACLALVLLFRGPTEQVPVPVPSPTSAGPMAVAQLSGPEADSPSLAARYDPADATLHVSASKVSPASGMAPELWVIPDDGVPRSLGLIPAKGTSQVTVPQGDRSFLTDGSVLALTYEDAQTAPHEKPGMAPVALGTISVL</sequence>
<dbReference type="PANTHER" id="PTHR37461">
    <property type="entry name" value="ANTI-SIGMA-K FACTOR RSKA"/>
    <property type="match status" value="1"/>
</dbReference>
<dbReference type="Pfam" id="PF10099">
    <property type="entry name" value="RskA_C"/>
    <property type="match status" value="1"/>
</dbReference>
<name>A0A8T4IE64_9SPHN</name>
<dbReference type="EMBL" id="JAGRQC010000003">
    <property type="protein sequence ID" value="MBR0552937.1"/>
    <property type="molecule type" value="Genomic_DNA"/>
</dbReference>
<dbReference type="RefSeq" id="WP_284054197.1">
    <property type="nucleotide sequence ID" value="NZ_JAGRQC010000003.1"/>
</dbReference>
<feature type="domain" description="Anti-sigma K factor RskA C-terminal" evidence="1">
    <location>
        <begin position="103"/>
        <end position="226"/>
    </location>
</feature>
<evidence type="ECO:0000313" key="3">
    <source>
        <dbReference type="Proteomes" id="UP000676996"/>
    </source>
</evidence>
<evidence type="ECO:0000313" key="2">
    <source>
        <dbReference type="EMBL" id="MBR0552937.1"/>
    </source>
</evidence>
<accession>A0A8T4IE64</accession>
<evidence type="ECO:0000259" key="1">
    <source>
        <dbReference type="Pfam" id="PF10099"/>
    </source>
</evidence>
<dbReference type="GO" id="GO:0016989">
    <property type="term" value="F:sigma factor antagonist activity"/>
    <property type="evidence" value="ECO:0007669"/>
    <property type="project" value="TreeGrafter"/>
</dbReference>
<dbReference type="AlphaFoldDB" id="A0A8T4IE64"/>
<dbReference type="InterPro" id="IPR051474">
    <property type="entry name" value="Anti-sigma-K/W_factor"/>
</dbReference>
<dbReference type="PANTHER" id="PTHR37461:SF1">
    <property type="entry name" value="ANTI-SIGMA-K FACTOR RSKA"/>
    <property type="match status" value="1"/>
</dbReference>
<protein>
    <submittedName>
        <fullName evidence="2">Anti-sigma factor</fullName>
    </submittedName>
</protein>
<organism evidence="2 3">
    <name type="scientific">Stakelama marina</name>
    <dbReference type="NCBI Taxonomy" id="2826939"/>
    <lineage>
        <taxon>Bacteria</taxon>
        <taxon>Pseudomonadati</taxon>
        <taxon>Pseudomonadota</taxon>
        <taxon>Alphaproteobacteria</taxon>
        <taxon>Sphingomonadales</taxon>
        <taxon>Sphingomonadaceae</taxon>
        <taxon>Stakelama</taxon>
    </lineage>
</organism>
<dbReference type="GO" id="GO:0005886">
    <property type="term" value="C:plasma membrane"/>
    <property type="evidence" value="ECO:0007669"/>
    <property type="project" value="InterPro"/>
</dbReference>
<dbReference type="Proteomes" id="UP000676996">
    <property type="component" value="Unassembled WGS sequence"/>
</dbReference>
<proteinExistence type="predicted"/>
<dbReference type="InterPro" id="IPR018764">
    <property type="entry name" value="RskA_C"/>
</dbReference>